<dbReference type="PANTHER" id="PTHR30466">
    <property type="entry name" value="FLAVIN REDUCTASE"/>
    <property type="match status" value="1"/>
</dbReference>
<dbReference type="EMBL" id="LJGZ01000005">
    <property type="protein sequence ID" value="OEV22166.1"/>
    <property type="molecule type" value="Genomic_DNA"/>
</dbReference>
<dbReference type="Gene3D" id="2.30.110.10">
    <property type="entry name" value="Electron Transport, Fmn-binding Protein, Chain A"/>
    <property type="match status" value="1"/>
</dbReference>
<dbReference type="AlphaFoldDB" id="A0A1E7M1A4"/>
<comment type="caution">
    <text evidence="3">The sequence shown here is derived from an EMBL/GenBank/DDBJ whole genome shotgun (WGS) entry which is preliminary data.</text>
</comment>
<dbReference type="GO" id="GO:0010181">
    <property type="term" value="F:FMN binding"/>
    <property type="evidence" value="ECO:0007669"/>
    <property type="project" value="InterPro"/>
</dbReference>
<protein>
    <submittedName>
        <fullName evidence="3">NADH:riboflavin 5'-phosphate oxidoreductase</fullName>
    </submittedName>
</protein>
<dbReference type="PANTHER" id="PTHR30466:SF1">
    <property type="entry name" value="FMN REDUCTASE (NADH) RUTF"/>
    <property type="match status" value="1"/>
</dbReference>
<evidence type="ECO:0000313" key="3">
    <source>
        <dbReference type="EMBL" id="OEV22166.1"/>
    </source>
</evidence>
<dbReference type="RefSeq" id="WP_070199874.1">
    <property type="nucleotide sequence ID" value="NZ_LJGZ01000005.1"/>
</dbReference>
<name>A0A1E7M1A4_9ACTN</name>
<sequence>MTVRADIRPVRDTETFKDALSLLASPLTLVTTADEEGNRWGLTASSVISASLSPPLVVVGIARTSSCAAAFAAASEFVVNVLGEQHRELAGRFAARGIDRFAGQSVANWPGSRLPFVPDAHAAFRCAVADRLRVGDHDLLVGRPTEVLLDGGSPPLLWHRRAFRTTV</sequence>
<dbReference type="GO" id="GO:0006208">
    <property type="term" value="P:pyrimidine nucleobase catabolic process"/>
    <property type="evidence" value="ECO:0007669"/>
    <property type="project" value="TreeGrafter"/>
</dbReference>
<keyword evidence="4" id="KW-1185">Reference proteome</keyword>
<organism evidence="3 4">
    <name type="scientific">Streptomyces nanshensis</name>
    <dbReference type="NCBI Taxonomy" id="518642"/>
    <lineage>
        <taxon>Bacteria</taxon>
        <taxon>Bacillati</taxon>
        <taxon>Actinomycetota</taxon>
        <taxon>Actinomycetes</taxon>
        <taxon>Kitasatosporales</taxon>
        <taxon>Streptomycetaceae</taxon>
        <taxon>Streptomyces</taxon>
    </lineage>
</organism>
<feature type="domain" description="Flavin reductase like" evidence="2">
    <location>
        <begin position="20"/>
        <end position="165"/>
    </location>
</feature>
<dbReference type="InterPro" id="IPR012349">
    <property type="entry name" value="Split_barrel_FMN-bd"/>
</dbReference>
<evidence type="ECO:0000259" key="2">
    <source>
        <dbReference type="SMART" id="SM00903"/>
    </source>
</evidence>
<keyword evidence="1" id="KW-0560">Oxidoreductase</keyword>
<evidence type="ECO:0000313" key="4">
    <source>
        <dbReference type="Proteomes" id="UP000175971"/>
    </source>
</evidence>
<evidence type="ECO:0000256" key="1">
    <source>
        <dbReference type="ARBA" id="ARBA00023002"/>
    </source>
</evidence>
<dbReference type="InterPro" id="IPR050268">
    <property type="entry name" value="NADH-dep_flavin_reductase"/>
</dbReference>
<dbReference type="PATRIC" id="fig|518642.7.peg.6356"/>
<gene>
    <name evidence="3" type="ORF">AN221_04555</name>
</gene>
<dbReference type="SMART" id="SM00903">
    <property type="entry name" value="Flavin_Reduct"/>
    <property type="match status" value="1"/>
</dbReference>
<dbReference type="GO" id="GO:0042602">
    <property type="term" value="F:riboflavin reductase (NADPH) activity"/>
    <property type="evidence" value="ECO:0007669"/>
    <property type="project" value="TreeGrafter"/>
</dbReference>
<dbReference type="Proteomes" id="UP000175971">
    <property type="component" value="Unassembled WGS sequence"/>
</dbReference>
<accession>A0A1E7M1A4</accession>
<dbReference type="InterPro" id="IPR002563">
    <property type="entry name" value="Flavin_Rdtase-like_dom"/>
</dbReference>
<reference evidence="3 4" key="1">
    <citation type="journal article" date="2016" name="Front. Microbiol.">
        <title>Comparative Genomics Analysis of Streptomyces Species Reveals Their Adaptation to the Marine Environment and Their Diversity at the Genomic Level.</title>
        <authorList>
            <person name="Tian X."/>
            <person name="Zhang Z."/>
            <person name="Yang T."/>
            <person name="Chen M."/>
            <person name="Li J."/>
            <person name="Chen F."/>
            <person name="Yang J."/>
            <person name="Li W."/>
            <person name="Zhang B."/>
            <person name="Zhang Z."/>
            <person name="Wu J."/>
            <person name="Zhang C."/>
            <person name="Long L."/>
            <person name="Xiao J."/>
        </authorList>
    </citation>
    <scope>NUCLEOTIDE SEQUENCE [LARGE SCALE GENOMIC DNA]</scope>
    <source>
        <strain evidence="3 4">SCSIO M10372</strain>
    </source>
</reference>
<dbReference type="Pfam" id="PF01613">
    <property type="entry name" value="Flavin_Reduct"/>
    <property type="match status" value="1"/>
</dbReference>
<dbReference type="SUPFAM" id="SSF50475">
    <property type="entry name" value="FMN-binding split barrel"/>
    <property type="match status" value="1"/>
</dbReference>
<proteinExistence type="predicted"/>
<dbReference type="OrthoDB" id="3677205at2"/>